<keyword evidence="5" id="KW-0285">Flavoprotein</keyword>
<feature type="domain" description="UDP-galactopyranose mutase C-terminal" evidence="16">
    <location>
        <begin position="206"/>
        <end position="416"/>
    </location>
</feature>
<evidence type="ECO:0000256" key="13">
    <source>
        <dbReference type="ARBA" id="ARBA00076188"/>
    </source>
</evidence>
<evidence type="ECO:0000256" key="4">
    <source>
        <dbReference type="ARBA" id="ARBA00011881"/>
    </source>
</evidence>
<dbReference type="EMBL" id="BJXA01000047">
    <property type="protein sequence ID" value="GEM41187.1"/>
    <property type="molecule type" value="Genomic_DNA"/>
</dbReference>
<accession>A0A511MM23</accession>
<dbReference type="GO" id="GO:0005829">
    <property type="term" value="C:cytosol"/>
    <property type="evidence" value="ECO:0007669"/>
    <property type="project" value="TreeGrafter"/>
</dbReference>
<dbReference type="FunFam" id="3.40.50.720:FF:000354">
    <property type="entry name" value="UDP-galactopyranose mutase"/>
    <property type="match status" value="1"/>
</dbReference>
<comment type="function">
    <text evidence="10">Catalyzes the interconversion through a 2-keto intermediate of uridine diphosphogalactopyranose (UDP-GalP) into uridine diphosphogalactofuranose (UDP-GalF) which is a key building block for cell wall construction in Mycobacterium tuberculosis.</text>
</comment>
<comment type="cofactor">
    <cofactor evidence="1">
        <name>FAD</name>
        <dbReference type="ChEBI" id="CHEBI:57692"/>
    </cofactor>
</comment>
<evidence type="ECO:0000256" key="15">
    <source>
        <dbReference type="SAM" id="MobiDB-lite"/>
    </source>
</evidence>
<dbReference type="Proteomes" id="UP000321424">
    <property type="component" value="Unassembled WGS sequence"/>
</dbReference>
<dbReference type="EC" id="5.4.99.9" evidence="11"/>
<proteinExistence type="inferred from homology"/>
<dbReference type="PANTHER" id="PTHR21197:SF0">
    <property type="entry name" value="UDP-GALACTOPYRANOSE MUTASE"/>
    <property type="match status" value="1"/>
</dbReference>
<comment type="pathway">
    <text evidence="2">Cell wall biogenesis; cell wall polysaccharide biosynthesis.</text>
</comment>
<evidence type="ECO:0000256" key="10">
    <source>
        <dbReference type="ARBA" id="ARBA00057226"/>
    </source>
</evidence>
<evidence type="ECO:0000256" key="3">
    <source>
        <dbReference type="ARBA" id="ARBA00009321"/>
    </source>
</evidence>
<feature type="compositionally biased region" description="Basic and acidic residues" evidence="15">
    <location>
        <begin position="1"/>
        <end position="12"/>
    </location>
</feature>
<evidence type="ECO:0000313" key="18">
    <source>
        <dbReference type="Proteomes" id="UP000321424"/>
    </source>
</evidence>
<dbReference type="SUPFAM" id="SSF51971">
    <property type="entry name" value="Nucleotide-binding domain"/>
    <property type="match status" value="1"/>
</dbReference>
<dbReference type="PANTHER" id="PTHR21197">
    <property type="entry name" value="UDP-GALACTOPYRANOSE MUTASE"/>
    <property type="match status" value="1"/>
</dbReference>
<evidence type="ECO:0000256" key="12">
    <source>
        <dbReference type="ARBA" id="ARBA00069801"/>
    </source>
</evidence>
<dbReference type="FunFam" id="3.40.50.720:FF:000422">
    <property type="entry name" value="UDP-galactopyranose mutase"/>
    <property type="match status" value="1"/>
</dbReference>
<evidence type="ECO:0000256" key="14">
    <source>
        <dbReference type="ARBA" id="ARBA00082076"/>
    </source>
</evidence>
<dbReference type="Pfam" id="PF03275">
    <property type="entry name" value="GLF"/>
    <property type="match status" value="1"/>
</dbReference>
<dbReference type="InterPro" id="IPR015899">
    <property type="entry name" value="UDP-GalPyranose_mutase_C"/>
</dbReference>
<comment type="similarity">
    <text evidence="3">Belongs to the UDP-galactopyranose/dTDP-fucopyranose mutase family.</text>
</comment>
<dbReference type="NCBIfam" id="TIGR00031">
    <property type="entry name" value="UDP-GALP_mutase"/>
    <property type="match status" value="1"/>
</dbReference>
<dbReference type="Gene3D" id="3.40.50.720">
    <property type="entry name" value="NAD(P)-binding Rossmann-like Domain"/>
    <property type="match status" value="3"/>
</dbReference>
<evidence type="ECO:0000256" key="11">
    <source>
        <dbReference type="ARBA" id="ARBA00066867"/>
    </source>
</evidence>
<dbReference type="SUPFAM" id="SSF54373">
    <property type="entry name" value="FAD-linked reductases, C-terminal domain"/>
    <property type="match status" value="1"/>
</dbReference>
<evidence type="ECO:0000256" key="1">
    <source>
        <dbReference type="ARBA" id="ARBA00001974"/>
    </source>
</evidence>
<name>A0A511MM23_9NOCA</name>
<sequence length="450" mass="51095">MANFRRNSDGSDTKPAANNLPFCAPHDSTQTPRGLPILWAPVTVASSPGNSANSTSQFDLIVVGSGFFGLTVAERAATELGKRVLVIDRRYHLGGNAYSEPDPDTGIEIHKYGAHLFHTSNKRVWDYVTKFTEFTGYQHRVFAMHKGQAYQFPMGLGLISQFFGRYFTPEEARTLIAEQAAEVQTKDAQNLEEKAISLIGRPLYEAFVRDYTAKQWQTDPKELPAGNITRLPVRYTFDNRYFNDTYEGLPKEGYTKWLENMAASELIEVRVNTDWFEVRDELRAANPDAPVVYTGPLDRYFDYQEGELGWRTIDFETEVLETGDYQGTSVMNYNDADVPFTRIIEPRHFHPERDYPKDKTVIMREFSRFAQTGDEPYYPINTPEDRAKLAAYRALAKKETATEKVLFGGRLGTYQYLDMHMAIGSALSMFDNVLRPHLETGAPLADESAE</sequence>
<evidence type="ECO:0000256" key="2">
    <source>
        <dbReference type="ARBA" id="ARBA00004776"/>
    </source>
</evidence>
<evidence type="ECO:0000313" key="17">
    <source>
        <dbReference type="EMBL" id="GEM41187.1"/>
    </source>
</evidence>
<dbReference type="InterPro" id="IPR004379">
    <property type="entry name" value="UDP-GALP_mutase"/>
</dbReference>
<keyword evidence="6" id="KW-0274">FAD</keyword>
<dbReference type="Pfam" id="PF13450">
    <property type="entry name" value="NAD_binding_8"/>
    <property type="match status" value="1"/>
</dbReference>
<dbReference type="FunFam" id="3.40.50.720:FF:000397">
    <property type="entry name" value="UDP-galactopyranose mutase"/>
    <property type="match status" value="1"/>
</dbReference>
<keyword evidence="7" id="KW-0413">Isomerase</keyword>
<gene>
    <name evidence="17" type="primary">glf</name>
    <name evidence="17" type="ORF">NN4_57060</name>
</gene>
<comment type="catalytic activity">
    <reaction evidence="9">
        <text>UDP-alpha-D-galactose = UDP-alpha-D-galactofuranose</text>
        <dbReference type="Rhea" id="RHEA:24132"/>
        <dbReference type="ChEBI" id="CHEBI:66914"/>
        <dbReference type="ChEBI" id="CHEBI:66915"/>
        <dbReference type="EC" id="5.4.99.9"/>
    </reaction>
</comment>
<dbReference type="GO" id="GO:0050660">
    <property type="term" value="F:flavin adenine dinucleotide binding"/>
    <property type="evidence" value="ECO:0007669"/>
    <property type="project" value="TreeGrafter"/>
</dbReference>
<dbReference type="AlphaFoldDB" id="A0A511MM23"/>
<comment type="caution">
    <text evidence="17">The sequence shown here is derived from an EMBL/GenBank/DDBJ whole genome shotgun (WGS) entry which is preliminary data.</text>
</comment>
<keyword evidence="8" id="KW-0961">Cell wall biogenesis/degradation</keyword>
<evidence type="ECO:0000256" key="9">
    <source>
        <dbReference type="ARBA" id="ARBA00050658"/>
    </source>
</evidence>
<dbReference type="GO" id="GO:0071555">
    <property type="term" value="P:cell wall organization"/>
    <property type="evidence" value="ECO:0007669"/>
    <property type="project" value="UniProtKB-KW"/>
</dbReference>
<evidence type="ECO:0000256" key="5">
    <source>
        <dbReference type="ARBA" id="ARBA00022630"/>
    </source>
</evidence>
<evidence type="ECO:0000256" key="8">
    <source>
        <dbReference type="ARBA" id="ARBA00023316"/>
    </source>
</evidence>
<dbReference type="GO" id="GO:0008767">
    <property type="term" value="F:UDP-galactopyranose mutase activity"/>
    <property type="evidence" value="ECO:0007669"/>
    <property type="project" value="UniProtKB-EC"/>
</dbReference>
<evidence type="ECO:0000256" key="6">
    <source>
        <dbReference type="ARBA" id="ARBA00022827"/>
    </source>
</evidence>
<comment type="subunit">
    <text evidence="4">Homotetramer.</text>
</comment>
<keyword evidence="18" id="KW-1185">Reference proteome</keyword>
<protein>
    <recommendedName>
        <fullName evidence="12">UDP-galactopyranose mutase</fullName>
        <ecNumber evidence="11">5.4.99.9</ecNumber>
    </recommendedName>
    <alternativeName>
        <fullName evidence="13">UDP-GALP mutase</fullName>
    </alternativeName>
    <alternativeName>
        <fullName evidence="14">Uridine 5-diphosphate galactopyranose mutase</fullName>
    </alternativeName>
</protein>
<feature type="region of interest" description="Disordered" evidence="15">
    <location>
        <begin position="1"/>
        <end position="26"/>
    </location>
</feature>
<evidence type="ECO:0000259" key="16">
    <source>
        <dbReference type="Pfam" id="PF03275"/>
    </source>
</evidence>
<evidence type="ECO:0000256" key="7">
    <source>
        <dbReference type="ARBA" id="ARBA00023235"/>
    </source>
</evidence>
<organism evidence="17 18">
    <name type="scientific">Nocardia ninae NBRC 108245</name>
    <dbReference type="NCBI Taxonomy" id="1210091"/>
    <lineage>
        <taxon>Bacteria</taxon>
        <taxon>Bacillati</taxon>
        <taxon>Actinomycetota</taxon>
        <taxon>Actinomycetes</taxon>
        <taxon>Mycobacteriales</taxon>
        <taxon>Nocardiaceae</taxon>
        <taxon>Nocardia</taxon>
    </lineage>
</organism>
<reference evidence="17 18" key="1">
    <citation type="submission" date="2019-07" db="EMBL/GenBank/DDBJ databases">
        <title>Whole genome shotgun sequence of Nocardia ninae NBRC 108245.</title>
        <authorList>
            <person name="Hosoyama A."/>
            <person name="Uohara A."/>
            <person name="Ohji S."/>
            <person name="Ichikawa N."/>
        </authorList>
    </citation>
    <scope>NUCLEOTIDE SEQUENCE [LARGE SCALE GENOMIC DNA]</scope>
    <source>
        <strain evidence="17 18">NBRC 108245</strain>
    </source>
</reference>